<feature type="domain" description="BACON" evidence="2">
    <location>
        <begin position="68"/>
        <end position="119"/>
    </location>
</feature>
<accession>A0A098YQ46</accession>
<reference evidence="3 4" key="1">
    <citation type="submission" date="2014-07" db="EMBL/GenBank/DDBJ databases">
        <authorList>
            <person name="McCorrison J."/>
            <person name="Sanka R."/>
            <person name="Torralba M."/>
            <person name="Gillis M."/>
            <person name="Haft D.H."/>
            <person name="Methe B."/>
            <person name="Sutton G."/>
            <person name="Nelson K.E."/>
        </authorList>
    </citation>
    <scope>NUCLEOTIDE SEQUENCE [LARGE SCALE GENOMIC DNA]</scope>
    <source>
        <strain evidence="3 4">S9-PR14</strain>
    </source>
</reference>
<dbReference type="RefSeq" id="WP_036927884.1">
    <property type="nucleotide sequence ID" value="NZ_JRPQ01000115.1"/>
</dbReference>
<dbReference type="InterPro" id="IPR013783">
    <property type="entry name" value="Ig-like_fold"/>
</dbReference>
<organism evidence="3 4">
    <name type="scientific">Hoylesella timonensis S9-PR14</name>
    <dbReference type="NCBI Taxonomy" id="1401062"/>
    <lineage>
        <taxon>Bacteria</taxon>
        <taxon>Pseudomonadati</taxon>
        <taxon>Bacteroidota</taxon>
        <taxon>Bacteroidia</taxon>
        <taxon>Bacteroidales</taxon>
        <taxon>Prevotellaceae</taxon>
        <taxon>Hoylesella</taxon>
    </lineage>
</organism>
<gene>
    <name evidence="3" type="ORF">HMPREF9304_07795</name>
</gene>
<protein>
    <recommendedName>
        <fullName evidence="2">BACON domain-containing protein</fullName>
    </recommendedName>
</protein>
<dbReference type="Pfam" id="PF13004">
    <property type="entry name" value="BACON"/>
    <property type="match status" value="2"/>
</dbReference>
<dbReference type="Proteomes" id="UP000029723">
    <property type="component" value="Unassembled WGS sequence"/>
</dbReference>
<feature type="chain" id="PRO_5001942633" description="BACON domain-containing protein" evidence="1">
    <location>
        <begin position="26"/>
        <end position="612"/>
    </location>
</feature>
<evidence type="ECO:0000313" key="3">
    <source>
        <dbReference type="EMBL" id="KGI21875.1"/>
    </source>
</evidence>
<feature type="signal peptide" evidence="1">
    <location>
        <begin position="1"/>
        <end position="25"/>
    </location>
</feature>
<dbReference type="SUPFAM" id="SSF49785">
    <property type="entry name" value="Galactose-binding domain-like"/>
    <property type="match status" value="1"/>
</dbReference>
<name>A0A098YQ46_9BACT</name>
<dbReference type="OrthoDB" id="1001598at2"/>
<dbReference type="CDD" id="cd14948">
    <property type="entry name" value="BACON"/>
    <property type="match status" value="1"/>
</dbReference>
<proteinExistence type="predicted"/>
<evidence type="ECO:0000313" key="4">
    <source>
        <dbReference type="Proteomes" id="UP000029723"/>
    </source>
</evidence>
<sequence length="612" mass="68169">MKKNKIIIASAMLVATLTATFTACSPDYETNFDKSLLEVPHKSQALITFQREGGERTIDVVTNVAKENWNAEANADWCTVEKANDKVLVKAGTYDGYQPRKAVVTVKYGHQEYNVQVIQVGHEATLNLVEDGGFIMRKNGFMAYVEGNETEFVAPVSTNLNIDHVIVPDTTSWVHFDASQKLEEDAQGRKLIKLRLDPNKTKADRYCTMTLQSSQNWDATQEFVLIQSRVGYKVIPCYGNTSYEIGDLGGKIRIPYVQNEKDGKWTITVSDNATSWLHADKQLLGNTDGELSGKVDMNLSDQPRTGTVTLKSENNDKLYVVTIKQSKFTPVPPFNVVNAKTKAGKGQITLTWDQPEVVNYTKMVITMHNAKIGKTVTKTLTDMNNNSITFKNTFKFAGEYEFTIKTYGPTGMETKQPVTVKGTSDEWSESVQLKLTEDMITANATHPTDGKGIPGLIDNNTSTYYHSQWEKNSSDGKPHRIQIHLANPSAGEFYFDYMGRGDGDGGGDVKRAEVFGSNSGADADGAWTSLGVITYKLPEGRGKQGVAENHIKSAESYEYLRFVPLARRNKDPLGTQGTKNDWFNMSELRLFEVHDEAWAQKNLETILGAKKY</sequence>
<dbReference type="EMBL" id="JRPQ01000115">
    <property type="protein sequence ID" value="KGI21875.1"/>
    <property type="molecule type" value="Genomic_DNA"/>
</dbReference>
<dbReference type="Gene3D" id="2.60.40.10">
    <property type="entry name" value="Immunoglobulins"/>
    <property type="match status" value="2"/>
</dbReference>
<evidence type="ECO:0000256" key="1">
    <source>
        <dbReference type="SAM" id="SignalP"/>
    </source>
</evidence>
<dbReference type="InterPro" id="IPR024361">
    <property type="entry name" value="BACON"/>
</dbReference>
<evidence type="ECO:0000259" key="2">
    <source>
        <dbReference type="Pfam" id="PF13004"/>
    </source>
</evidence>
<dbReference type="InterPro" id="IPR008979">
    <property type="entry name" value="Galactose-bd-like_sf"/>
</dbReference>
<feature type="domain" description="BACON" evidence="2">
    <location>
        <begin position="269"/>
        <end position="325"/>
    </location>
</feature>
<dbReference type="Gene3D" id="2.60.120.260">
    <property type="entry name" value="Galactose-binding domain-like"/>
    <property type="match status" value="1"/>
</dbReference>
<comment type="caution">
    <text evidence="3">The sequence shown here is derived from an EMBL/GenBank/DDBJ whole genome shotgun (WGS) entry which is preliminary data.</text>
</comment>
<dbReference type="PROSITE" id="PS51257">
    <property type="entry name" value="PROKAR_LIPOPROTEIN"/>
    <property type="match status" value="1"/>
</dbReference>
<keyword evidence="1" id="KW-0732">Signal</keyword>
<dbReference type="AlphaFoldDB" id="A0A098YQ46"/>